<dbReference type="PRINTS" id="PR00057">
    <property type="entry name" value="NFKBTNSCPFCT"/>
</dbReference>
<protein>
    <recommendedName>
        <fullName evidence="2">RHD domain-containing protein</fullName>
    </recommendedName>
</protein>
<feature type="compositionally biased region" description="Pro residues" evidence="1">
    <location>
        <begin position="458"/>
        <end position="471"/>
    </location>
</feature>
<dbReference type="GO" id="GO:0007249">
    <property type="term" value="P:canonical NF-kappaB signal transduction"/>
    <property type="evidence" value="ECO:0007669"/>
    <property type="project" value="UniProtKB-ARBA"/>
</dbReference>
<dbReference type="Gene3D" id="2.60.40.10">
    <property type="entry name" value="Immunoglobulins"/>
    <property type="match status" value="1"/>
</dbReference>
<dbReference type="SUPFAM" id="SSF81296">
    <property type="entry name" value="E set domains"/>
    <property type="match status" value="1"/>
</dbReference>
<dbReference type="InterPro" id="IPR008967">
    <property type="entry name" value="p53-like_TF_DNA-bd_sf"/>
</dbReference>
<dbReference type="FunFam" id="2.60.40.340:FF:000006">
    <property type="entry name" value="Dorsal isoform 1-B"/>
    <property type="match status" value="1"/>
</dbReference>
<dbReference type="InterPro" id="IPR013783">
    <property type="entry name" value="Ig-like_fold"/>
</dbReference>
<evidence type="ECO:0000259" key="2">
    <source>
        <dbReference type="PROSITE" id="PS50254"/>
    </source>
</evidence>
<dbReference type="GO" id="GO:0033554">
    <property type="term" value="P:cellular response to stress"/>
    <property type="evidence" value="ECO:0007669"/>
    <property type="project" value="TreeGrafter"/>
</dbReference>
<dbReference type="GO" id="GO:0000978">
    <property type="term" value="F:RNA polymerase II cis-regulatory region sequence-specific DNA binding"/>
    <property type="evidence" value="ECO:0007669"/>
    <property type="project" value="TreeGrafter"/>
</dbReference>
<feature type="region of interest" description="Disordered" evidence="1">
    <location>
        <begin position="392"/>
        <end position="483"/>
    </location>
</feature>
<feature type="compositionally biased region" description="Polar residues" evidence="1">
    <location>
        <begin position="446"/>
        <end position="456"/>
    </location>
</feature>
<dbReference type="Gene3D" id="2.60.40.340">
    <property type="entry name" value="Rel homology domain (RHD), DNA-binding domain"/>
    <property type="match status" value="1"/>
</dbReference>
<dbReference type="Pfam" id="PF00554">
    <property type="entry name" value="RHD_DNA_bind"/>
    <property type="match status" value="1"/>
</dbReference>
<dbReference type="InterPro" id="IPR033926">
    <property type="entry name" value="IPT_NFkappaB"/>
</dbReference>
<feature type="compositionally biased region" description="Basic and acidic residues" evidence="1">
    <location>
        <begin position="422"/>
        <end position="434"/>
    </location>
</feature>
<dbReference type="GO" id="GO:0045087">
    <property type="term" value="P:innate immune response"/>
    <property type="evidence" value="ECO:0007669"/>
    <property type="project" value="TreeGrafter"/>
</dbReference>
<dbReference type="InterPro" id="IPR037059">
    <property type="entry name" value="RHD_DNA_bind_dom_sf"/>
</dbReference>
<dbReference type="FunFam" id="2.60.40.10:FF:000046">
    <property type="entry name" value="Nuclear factor NF-kappa-B p105 subunit"/>
    <property type="match status" value="1"/>
</dbReference>
<dbReference type="PANTHER" id="PTHR24169:SF25">
    <property type="entry name" value="DORSAL-RELATED IMMUNITY FACTOR DIF-RELATED"/>
    <property type="match status" value="1"/>
</dbReference>
<comment type="caution">
    <text evidence="3">The sequence shown here is derived from an EMBL/GenBank/DDBJ whole genome shotgun (WGS) entry which is preliminary data.</text>
</comment>
<dbReference type="GO" id="GO:0035206">
    <property type="term" value="P:regulation of hemocyte proliferation"/>
    <property type="evidence" value="ECO:0007669"/>
    <property type="project" value="UniProtKB-ARBA"/>
</dbReference>
<dbReference type="GO" id="GO:0005737">
    <property type="term" value="C:cytoplasm"/>
    <property type="evidence" value="ECO:0007669"/>
    <property type="project" value="InterPro"/>
</dbReference>
<dbReference type="PROSITE" id="PS50254">
    <property type="entry name" value="REL_2"/>
    <property type="match status" value="1"/>
</dbReference>
<dbReference type="GO" id="GO:0045944">
    <property type="term" value="P:positive regulation of transcription by RNA polymerase II"/>
    <property type="evidence" value="ECO:0007669"/>
    <property type="project" value="TreeGrafter"/>
</dbReference>
<feature type="compositionally biased region" description="Polar residues" evidence="1">
    <location>
        <begin position="537"/>
        <end position="549"/>
    </location>
</feature>
<dbReference type="InterPro" id="IPR002909">
    <property type="entry name" value="IPT_dom"/>
</dbReference>
<dbReference type="PROSITE" id="PS01204">
    <property type="entry name" value="REL_1"/>
    <property type="match status" value="1"/>
</dbReference>
<dbReference type="EMBL" id="CAXKWB010012220">
    <property type="protein sequence ID" value="CAL4103769.1"/>
    <property type="molecule type" value="Genomic_DNA"/>
</dbReference>
<feature type="domain" description="RHD" evidence="2">
    <location>
        <begin position="67"/>
        <end position="246"/>
    </location>
</feature>
<dbReference type="GO" id="GO:0038061">
    <property type="term" value="P:non-canonical NF-kappaB signal transduction"/>
    <property type="evidence" value="ECO:0007669"/>
    <property type="project" value="TreeGrafter"/>
</dbReference>
<sequence length="712" mass="77449">MTDPMFVAQRHNASNQMSLNISDVIDIIGQDEDYDPSNQSVYGGMHMSGAPSTAPSEGNFDPEVDAKRKAYVKVIEQPQPKALRFRYICEGRSAGSIPGIRSNAENKTYPAIQVCGYKGPAVVVVSCVTVDPPYRPHPHNLVGKEGCKKGVCTMQINSDTMTCVFSNLGIQCVKKRDVEDALKLREEIRVDPFQTGFTHRNNPQSIDLNSVRLCFQVFLQGANKKHFTFPIKACVSEPIYDKKATSDLIICKLSDCTSSVAGGKEIILLCDKVTKEDIQVRFYEVKDGMIYWEAFGDFQASDVHKQVAISFKTPRYKILEIENPVKTYIELVRPSDNMKSEARPFTYLPLDSDPQYIKRKIAKYGNAANTDKIGRFIAENMAGQGYPVMSNLQGEVHPGSELPIGSPGAVPRPIRVASRTSRLSDKSIKAEPLDHVGSPGSHHGDPSQSPQYQQAFSPPHPGHPQMSPGPPASHGMIVKPPVSPNVHSGGIMYTVAPPPSHSPVTVGGYYPPHSTAPTSEMSSRVSSNPSSMAPQYYPTTGGSMPSPQYHQHAHSPLGPPHGGYVPSGGPVAGMAAPDIPLLLNMDSQQMQPTIELDIGQINSAELRSLIPSESDMSQMSLVDQHLSANMQSNLNIIDNPPPPSAASATNKFDSKSNITAHQPCSYNIPPQQNVLQQHASAKYEPAPLYTGSDSFNNLKSEIEALGNMASHQ</sequence>
<dbReference type="GO" id="GO:0008063">
    <property type="term" value="P:Toll signaling pathway"/>
    <property type="evidence" value="ECO:0007669"/>
    <property type="project" value="UniProtKB-ARBA"/>
</dbReference>
<dbReference type="GO" id="GO:0048935">
    <property type="term" value="P:peripheral nervous system neuron development"/>
    <property type="evidence" value="ECO:0007669"/>
    <property type="project" value="UniProtKB-ARBA"/>
</dbReference>
<name>A0AAV2QZ19_MEGNR</name>
<gene>
    <name evidence="3" type="ORF">MNOR_LOCUS17651</name>
</gene>
<evidence type="ECO:0000313" key="4">
    <source>
        <dbReference type="Proteomes" id="UP001497623"/>
    </source>
</evidence>
<proteinExistence type="predicted"/>
<dbReference type="SUPFAM" id="SSF49417">
    <property type="entry name" value="p53-like transcription factors"/>
    <property type="match status" value="1"/>
</dbReference>
<dbReference type="SMART" id="SM00429">
    <property type="entry name" value="IPT"/>
    <property type="match status" value="1"/>
</dbReference>
<dbReference type="AlphaFoldDB" id="A0AAV2QZ19"/>
<dbReference type="Proteomes" id="UP001497623">
    <property type="component" value="Unassembled WGS sequence"/>
</dbReference>
<reference evidence="3 4" key="1">
    <citation type="submission" date="2024-05" db="EMBL/GenBank/DDBJ databases">
        <authorList>
            <person name="Wallberg A."/>
        </authorList>
    </citation>
    <scope>NUCLEOTIDE SEQUENCE [LARGE SCALE GENOMIC DNA]</scope>
</reference>
<dbReference type="GO" id="GO:0000981">
    <property type="term" value="F:DNA-binding transcription factor activity, RNA polymerase II-specific"/>
    <property type="evidence" value="ECO:0007669"/>
    <property type="project" value="TreeGrafter"/>
</dbReference>
<dbReference type="CDD" id="cd01177">
    <property type="entry name" value="IPT_NFkappaB"/>
    <property type="match status" value="1"/>
</dbReference>
<dbReference type="InterPro" id="IPR032397">
    <property type="entry name" value="RHD_dimer"/>
</dbReference>
<organism evidence="3 4">
    <name type="scientific">Meganyctiphanes norvegica</name>
    <name type="common">Northern krill</name>
    <name type="synonym">Thysanopoda norvegica</name>
    <dbReference type="NCBI Taxonomy" id="48144"/>
    <lineage>
        <taxon>Eukaryota</taxon>
        <taxon>Metazoa</taxon>
        <taxon>Ecdysozoa</taxon>
        <taxon>Arthropoda</taxon>
        <taxon>Crustacea</taxon>
        <taxon>Multicrustacea</taxon>
        <taxon>Malacostraca</taxon>
        <taxon>Eumalacostraca</taxon>
        <taxon>Eucarida</taxon>
        <taxon>Euphausiacea</taxon>
        <taxon>Euphausiidae</taxon>
        <taxon>Meganyctiphanes</taxon>
    </lineage>
</organism>
<dbReference type="InterPro" id="IPR011539">
    <property type="entry name" value="RHD_DNA_bind_dom"/>
</dbReference>
<dbReference type="InterPro" id="IPR014756">
    <property type="entry name" value="Ig_E-set"/>
</dbReference>
<dbReference type="InterPro" id="IPR030492">
    <property type="entry name" value="RHD_CS"/>
</dbReference>
<evidence type="ECO:0000313" key="3">
    <source>
        <dbReference type="EMBL" id="CAL4103769.1"/>
    </source>
</evidence>
<evidence type="ECO:0000256" key="1">
    <source>
        <dbReference type="SAM" id="MobiDB-lite"/>
    </source>
</evidence>
<accession>A0AAV2QZ19</accession>
<dbReference type="GO" id="GO:0005654">
    <property type="term" value="C:nucleoplasm"/>
    <property type="evidence" value="ECO:0007669"/>
    <property type="project" value="UniProtKB-ARBA"/>
</dbReference>
<feature type="region of interest" description="Disordered" evidence="1">
    <location>
        <begin position="510"/>
        <end position="565"/>
    </location>
</feature>
<dbReference type="InterPro" id="IPR000451">
    <property type="entry name" value="NFkB/Dor"/>
</dbReference>
<keyword evidence="4" id="KW-1185">Reference proteome</keyword>
<feature type="compositionally biased region" description="Low complexity" evidence="1">
    <location>
        <begin position="519"/>
        <end position="531"/>
    </location>
</feature>
<dbReference type="PANTHER" id="PTHR24169">
    <property type="entry name" value="NUCLEAR FACTOR NF-KAPPA-B PROTEIN"/>
    <property type="match status" value="1"/>
</dbReference>
<dbReference type="Pfam" id="PF16179">
    <property type="entry name" value="RHD_dimer"/>
    <property type="match status" value="1"/>
</dbReference>
<dbReference type="GO" id="GO:0034097">
    <property type="term" value="P:response to cytokine"/>
    <property type="evidence" value="ECO:0007669"/>
    <property type="project" value="TreeGrafter"/>
</dbReference>
<dbReference type="GO" id="GO:0002225">
    <property type="term" value="P:positive regulation of antimicrobial peptide production"/>
    <property type="evidence" value="ECO:0007669"/>
    <property type="project" value="UniProtKB-ARBA"/>
</dbReference>